<proteinExistence type="inferred from homology"/>
<evidence type="ECO:0000259" key="10">
    <source>
        <dbReference type="Pfam" id="PF01050"/>
    </source>
</evidence>
<dbReference type="InterPro" id="IPR049577">
    <property type="entry name" value="GMPP_N"/>
</dbReference>
<feature type="domain" description="Nucleotidyl transferase" evidence="9">
    <location>
        <begin position="5"/>
        <end position="289"/>
    </location>
</feature>
<dbReference type="CDD" id="cd02509">
    <property type="entry name" value="GDP-M1P_Guanylyltransferase"/>
    <property type="match status" value="1"/>
</dbReference>
<dbReference type="NCBIfam" id="TIGR01479">
    <property type="entry name" value="GMP_PMI"/>
    <property type="match status" value="1"/>
</dbReference>
<dbReference type="PANTHER" id="PTHR46390">
    <property type="entry name" value="MANNOSE-1-PHOSPHATE GUANYLYLTRANSFERASE"/>
    <property type="match status" value="1"/>
</dbReference>
<dbReference type="GO" id="GO:0016853">
    <property type="term" value="F:isomerase activity"/>
    <property type="evidence" value="ECO:0007669"/>
    <property type="project" value="UniProtKB-KW"/>
</dbReference>
<dbReference type="AlphaFoldDB" id="A0A3D8J5X3"/>
<dbReference type="GO" id="GO:0005525">
    <property type="term" value="F:GTP binding"/>
    <property type="evidence" value="ECO:0007669"/>
    <property type="project" value="UniProtKB-KW"/>
</dbReference>
<dbReference type="InterPro" id="IPR054566">
    <property type="entry name" value="ManC/GMP-like_b-helix"/>
</dbReference>
<dbReference type="Pfam" id="PF01050">
    <property type="entry name" value="MannoseP_isomer"/>
    <property type="match status" value="1"/>
</dbReference>
<comment type="catalytic activity">
    <reaction evidence="7">
        <text>alpha-D-mannose 1-phosphate + GTP + H(+) = GDP-alpha-D-mannose + diphosphate</text>
        <dbReference type="Rhea" id="RHEA:15229"/>
        <dbReference type="ChEBI" id="CHEBI:15378"/>
        <dbReference type="ChEBI" id="CHEBI:33019"/>
        <dbReference type="ChEBI" id="CHEBI:37565"/>
        <dbReference type="ChEBI" id="CHEBI:57527"/>
        <dbReference type="ChEBI" id="CHEBI:58409"/>
        <dbReference type="EC" id="2.7.7.13"/>
    </reaction>
</comment>
<evidence type="ECO:0000256" key="5">
    <source>
        <dbReference type="ARBA" id="ARBA00022741"/>
    </source>
</evidence>
<evidence type="ECO:0000313" key="12">
    <source>
        <dbReference type="EMBL" id="RDU72863.1"/>
    </source>
</evidence>
<dbReference type="PANTHER" id="PTHR46390:SF1">
    <property type="entry name" value="MANNOSE-1-PHOSPHATE GUANYLYLTRANSFERASE"/>
    <property type="match status" value="1"/>
</dbReference>
<evidence type="ECO:0000256" key="2">
    <source>
        <dbReference type="ARBA" id="ARBA00012387"/>
    </source>
</evidence>
<dbReference type="InterPro" id="IPR001538">
    <property type="entry name" value="Man6P_isomerase-2_C"/>
</dbReference>
<dbReference type="GO" id="GO:0009298">
    <property type="term" value="P:GDP-mannose biosynthetic process"/>
    <property type="evidence" value="ECO:0007669"/>
    <property type="project" value="TreeGrafter"/>
</dbReference>
<evidence type="ECO:0000256" key="7">
    <source>
        <dbReference type="ARBA" id="ARBA00047343"/>
    </source>
</evidence>
<dbReference type="CDD" id="cd02213">
    <property type="entry name" value="cupin_PMI_typeII_C"/>
    <property type="match status" value="1"/>
</dbReference>
<dbReference type="Gene3D" id="3.90.550.10">
    <property type="entry name" value="Spore Coat Polysaccharide Biosynthesis Protein SpsA, Chain A"/>
    <property type="match status" value="1"/>
</dbReference>
<keyword evidence="13" id="KW-1185">Reference proteome</keyword>
<keyword evidence="5" id="KW-0547">Nucleotide-binding</keyword>
<dbReference type="Pfam" id="PF22640">
    <property type="entry name" value="ManC_GMP_beta-helix"/>
    <property type="match status" value="1"/>
</dbReference>
<evidence type="ECO:0000313" key="13">
    <source>
        <dbReference type="Proteomes" id="UP000256424"/>
    </source>
</evidence>
<organism evidence="12 13">
    <name type="scientific">Helicobacter aurati</name>
    <dbReference type="NCBI Taxonomy" id="137778"/>
    <lineage>
        <taxon>Bacteria</taxon>
        <taxon>Pseudomonadati</taxon>
        <taxon>Campylobacterota</taxon>
        <taxon>Epsilonproteobacteria</taxon>
        <taxon>Campylobacterales</taxon>
        <taxon>Helicobacteraceae</taxon>
        <taxon>Helicobacter</taxon>
    </lineage>
</organism>
<feature type="domain" description="MannoseP isomerase/GMP-like beta-helix" evidence="11">
    <location>
        <begin position="310"/>
        <end position="358"/>
    </location>
</feature>
<keyword evidence="4 12" id="KW-0548">Nucleotidyltransferase</keyword>
<comment type="similarity">
    <text evidence="1 8">Belongs to the mannose-6-phosphate isomerase type 2 family.</text>
</comment>
<evidence type="ECO:0000256" key="4">
    <source>
        <dbReference type="ARBA" id="ARBA00022695"/>
    </source>
</evidence>
<sequence>MTISILCGGSGTRLFPLSRSLMPKQFIKLIGEDSLFKLTLRRNAELLRNEEQDRLEIITNELHYFLALDEAKEEHIAIDSFILESCPRNTAAALTISALITAQTNPHEIILSIPSDHLIDNEEAYKQSIRQAESLAKQGYIVVFGILPLYAHTGYGYIETNKDYNNGHSATHNVIAFHEKPSLDVAQAYLQQGCYYWNSGMFCYEAGIFLEEMQIYQPEMYQICLEIVKSLQRQQTSSHQFLRIDKTLSAKIEDISIDYALIEKTKKLKMVEGNFQWNDVGCFDALQEVWGKLWHKDTANNISKGILESIHSTNNLIMSNKAVATIGLNDYIVIDTFDVLLIAKKGSTQEVKQIVQTLQKTNANLVNNHNEVHRPWGNYKVLLESHHYKLKSILVKPKQRLSLQKHYHRNEHWIVVSGSAIVQIGTQEFFLKPNESTYIPMGETHRLTNPGNIDLVIIEVQVGEYLGEDDIVRMEDDYLR</sequence>
<evidence type="ECO:0000256" key="3">
    <source>
        <dbReference type="ARBA" id="ARBA00022679"/>
    </source>
</evidence>
<accession>A0A3D8J5X3</accession>
<dbReference type="InterPro" id="IPR005835">
    <property type="entry name" value="NTP_transferase_dom"/>
</dbReference>
<reference evidence="12 13" key="1">
    <citation type="submission" date="2018-04" db="EMBL/GenBank/DDBJ databases">
        <title>Novel Campyloabacter and Helicobacter Species and Strains.</title>
        <authorList>
            <person name="Mannion A.J."/>
            <person name="Shen Z."/>
            <person name="Fox J.G."/>
        </authorList>
    </citation>
    <scope>NUCLEOTIDE SEQUENCE [LARGE SCALE GENOMIC DNA]</scope>
    <source>
        <strain evidence="12 13">MIT 97-5075</strain>
    </source>
</reference>
<dbReference type="Pfam" id="PF00483">
    <property type="entry name" value="NTP_transferase"/>
    <property type="match status" value="1"/>
</dbReference>
<dbReference type="InterPro" id="IPR011051">
    <property type="entry name" value="RmlC_Cupin_sf"/>
</dbReference>
<evidence type="ECO:0000259" key="11">
    <source>
        <dbReference type="Pfam" id="PF22640"/>
    </source>
</evidence>
<evidence type="ECO:0000256" key="6">
    <source>
        <dbReference type="ARBA" id="ARBA00023134"/>
    </source>
</evidence>
<dbReference type="InterPro" id="IPR014710">
    <property type="entry name" value="RmlC-like_jellyroll"/>
</dbReference>
<evidence type="ECO:0000256" key="1">
    <source>
        <dbReference type="ARBA" id="ARBA00006115"/>
    </source>
</evidence>
<evidence type="ECO:0000256" key="8">
    <source>
        <dbReference type="RuleBase" id="RU004190"/>
    </source>
</evidence>
<name>A0A3D8J5X3_9HELI</name>
<dbReference type="EC" id="2.7.7.13" evidence="2"/>
<gene>
    <name evidence="12" type="ORF">CQA66_02955</name>
</gene>
<keyword evidence="12" id="KW-0413">Isomerase</keyword>
<protein>
    <recommendedName>
        <fullName evidence="2">mannose-1-phosphate guanylyltransferase</fullName>
        <ecNumber evidence="2">2.7.7.13</ecNumber>
    </recommendedName>
</protein>
<dbReference type="Gene3D" id="2.60.120.10">
    <property type="entry name" value="Jelly Rolls"/>
    <property type="match status" value="1"/>
</dbReference>
<dbReference type="InterPro" id="IPR029044">
    <property type="entry name" value="Nucleotide-diphossugar_trans"/>
</dbReference>
<keyword evidence="6" id="KW-0342">GTP-binding</keyword>
<dbReference type="GO" id="GO:0004475">
    <property type="term" value="F:mannose-1-phosphate guanylyltransferase (GTP) activity"/>
    <property type="evidence" value="ECO:0007669"/>
    <property type="project" value="UniProtKB-EC"/>
</dbReference>
<dbReference type="InterPro" id="IPR006375">
    <property type="entry name" value="Man1P_GuaTrfase/Man6P_Isoase"/>
</dbReference>
<keyword evidence="3 12" id="KW-0808">Transferase</keyword>
<dbReference type="GO" id="GO:0000271">
    <property type="term" value="P:polysaccharide biosynthetic process"/>
    <property type="evidence" value="ECO:0007669"/>
    <property type="project" value="InterPro"/>
</dbReference>
<dbReference type="RefSeq" id="WP_104763139.1">
    <property type="nucleotide sequence ID" value="NZ_FZPM01000014.1"/>
</dbReference>
<comment type="caution">
    <text evidence="12">The sequence shown here is derived from an EMBL/GenBank/DDBJ whole genome shotgun (WGS) entry which is preliminary data.</text>
</comment>
<evidence type="ECO:0000259" key="9">
    <source>
        <dbReference type="Pfam" id="PF00483"/>
    </source>
</evidence>
<dbReference type="SUPFAM" id="SSF51182">
    <property type="entry name" value="RmlC-like cupins"/>
    <property type="match status" value="1"/>
</dbReference>
<feature type="domain" description="Mannose-6-phosphate isomerase type II C-terminal" evidence="10">
    <location>
        <begin position="363"/>
        <end position="476"/>
    </location>
</feature>
<dbReference type="SUPFAM" id="SSF53448">
    <property type="entry name" value="Nucleotide-diphospho-sugar transferases"/>
    <property type="match status" value="1"/>
</dbReference>
<dbReference type="OrthoDB" id="9806359at2"/>
<dbReference type="Proteomes" id="UP000256424">
    <property type="component" value="Unassembled WGS sequence"/>
</dbReference>
<dbReference type="EMBL" id="NXLW01000004">
    <property type="protein sequence ID" value="RDU72863.1"/>
    <property type="molecule type" value="Genomic_DNA"/>
</dbReference>
<dbReference type="FunFam" id="2.60.120.10:FF:000032">
    <property type="entry name" value="Mannose-1-phosphate guanylyltransferase/mannose-6-phosphate isomerase"/>
    <property type="match status" value="1"/>
</dbReference>
<dbReference type="InterPro" id="IPR051161">
    <property type="entry name" value="Mannose-6P_isomerase_type2"/>
</dbReference>